<reference evidence="1 2" key="1">
    <citation type="submission" date="2014-06" db="EMBL/GenBank/DDBJ databases">
        <title>The Genome of the Aflatoxigenic Filamentous Fungus Aspergillus nomius.</title>
        <authorList>
            <person name="Moore M.G."/>
            <person name="Shannon B.M."/>
            <person name="Brian M.M."/>
        </authorList>
    </citation>
    <scope>NUCLEOTIDE SEQUENCE [LARGE SCALE GENOMIC DNA]</scope>
    <source>
        <strain evidence="1 2">NRRL 13137</strain>
    </source>
</reference>
<gene>
    <name evidence="1" type="ORF">ANOM_001400</name>
</gene>
<accession>A0A0L1JEL0</accession>
<dbReference type="EMBL" id="JNOM01000018">
    <property type="protein sequence ID" value="KNG90156.1"/>
    <property type="molecule type" value="Genomic_DNA"/>
</dbReference>
<sequence>LISIQNGCCCVLYPKRLPRHRCLSHGHRQYHRLRLQSNHRRRRHPLRRDHLLSDLRLLWTAEERNNADTAVQDLSCEPRRAMSYDGYA</sequence>
<dbReference type="Proteomes" id="UP000037505">
    <property type="component" value="Unassembled WGS sequence"/>
</dbReference>
<dbReference type="RefSeq" id="XP_015411079.1">
    <property type="nucleotide sequence ID" value="XM_015546657.1"/>
</dbReference>
<name>A0A0L1JEL0_ASPN3</name>
<dbReference type="AlphaFoldDB" id="A0A0L1JEL0"/>
<keyword evidence="2" id="KW-1185">Reference proteome</keyword>
<organism evidence="1 2">
    <name type="scientific">Aspergillus nomiae NRRL (strain ATCC 15546 / NRRL 13137 / CBS 260.88 / M93)</name>
    <dbReference type="NCBI Taxonomy" id="1509407"/>
    <lineage>
        <taxon>Eukaryota</taxon>
        <taxon>Fungi</taxon>
        <taxon>Dikarya</taxon>
        <taxon>Ascomycota</taxon>
        <taxon>Pezizomycotina</taxon>
        <taxon>Eurotiomycetes</taxon>
        <taxon>Eurotiomycetidae</taxon>
        <taxon>Eurotiales</taxon>
        <taxon>Aspergillaceae</taxon>
        <taxon>Aspergillus</taxon>
        <taxon>Aspergillus subgen. Circumdati</taxon>
    </lineage>
</organism>
<dbReference type="GeneID" id="26803204"/>
<feature type="non-terminal residue" evidence="1">
    <location>
        <position position="1"/>
    </location>
</feature>
<comment type="caution">
    <text evidence="1">The sequence shown here is derived from an EMBL/GenBank/DDBJ whole genome shotgun (WGS) entry which is preliminary data.</text>
</comment>
<evidence type="ECO:0000313" key="1">
    <source>
        <dbReference type="EMBL" id="KNG90156.1"/>
    </source>
</evidence>
<evidence type="ECO:0000313" key="2">
    <source>
        <dbReference type="Proteomes" id="UP000037505"/>
    </source>
</evidence>
<protein>
    <submittedName>
        <fullName evidence="1">Uncharacterized protein</fullName>
    </submittedName>
</protein>
<proteinExistence type="predicted"/>